<evidence type="ECO:0000256" key="2">
    <source>
        <dbReference type="SAM" id="SignalP"/>
    </source>
</evidence>
<dbReference type="AlphaFoldDB" id="A0A8X7VKD3"/>
<evidence type="ECO:0000313" key="4">
    <source>
        <dbReference type="Proteomes" id="UP000886595"/>
    </source>
</evidence>
<name>A0A8X7VKD3_BRACI</name>
<feature type="region of interest" description="Disordered" evidence="1">
    <location>
        <begin position="263"/>
        <end position="282"/>
    </location>
</feature>
<dbReference type="InterPro" id="IPR051624">
    <property type="entry name" value="RMD1/Sad1-interacting"/>
</dbReference>
<reference evidence="3 4" key="1">
    <citation type="submission" date="2020-02" db="EMBL/GenBank/DDBJ databases">
        <authorList>
            <person name="Ma Q."/>
            <person name="Huang Y."/>
            <person name="Song X."/>
            <person name="Pei D."/>
        </authorList>
    </citation>
    <scope>NUCLEOTIDE SEQUENCE [LARGE SCALE GENOMIC DNA]</scope>
    <source>
        <strain evidence="3">Sxm20200214</strain>
        <tissue evidence="3">Leaf</tissue>
    </source>
</reference>
<gene>
    <name evidence="3" type="ORF">Bca52824_024444</name>
</gene>
<keyword evidence="2" id="KW-0732">Signal</keyword>
<evidence type="ECO:0000256" key="1">
    <source>
        <dbReference type="SAM" id="MobiDB-lite"/>
    </source>
</evidence>
<feature type="region of interest" description="Disordered" evidence="1">
    <location>
        <begin position="417"/>
        <end position="460"/>
    </location>
</feature>
<keyword evidence="4" id="KW-1185">Reference proteome</keyword>
<feature type="chain" id="PRO_5036483642" evidence="2">
    <location>
        <begin position="20"/>
        <end position="460"/>
    </location>
</feature>
<dbReference type="PANTHER" id="PTHR16255:SF16">
    <property type="entry name" value="PROTEIN RETARDED ROOT GROWTH, MITOCHONDRIAL"/>
    <property type="match status" value="1"/>
</dbReference>
<proteinExistence type="predicted"/>
<evidence type="ECO:0000313" key="3">
    <source>
        <dbReference type="EMBL" id="KAG2312887.1"/>
    </source>
</evidence>
<comment type="caution">
    <text evidence="3">The sequence shown here is derived from an EMBL/GenBank/DDBJ whole genome shotgun (WGS) entry which is preliminary data.</text>
</comment>
<dbReference type="Proteomes" id="UP000886595">
    <property type="component" value="Unassembled WGS sequence"/>
</dbReference>
<sequence length="460" mass="50134">MGRWRAVAALLLRNQLVNSSKPSSSSTPCLWKRPAIASQASPFLNSRCFSAFPSPISIYNNDSDSGSGDVYQSYDFGTKEEEDKGKIPIKAYFLSTSIDLKGMQADNLCNVVPPTSRSTNSIALRFSDSSSGIPTLDERESVSNCRFMVVFQYGSAVLSLLMTLTLSPISTLFVDMLLACLQKSEKDDYAIKEKPLLTEEMRGGPDYIVLKTFDKVDKLVEEFAGINRGMEKTGTFTMHRKKLFQLSSSFVLILGLHIDNHRSGEEHKSTPVTGKKSSGSHHELVLGLPCRGQFEIHRSSKKLGGGGERNVVVSSHKTAKEPAAASSSVDVNATPVDEQIGVDKLVEEFAGINRGMEKTGTFTMHRKKLFQLPFPRDNHRSGEEHKSTPVTGKKSSGSHHELVLGLPCRGQFEIHRSSKKLGGGGERNVVVSSHKTAKEPAAASSSVDVNATPVDEQIGV</sequence>
<feature type="region of interest" description="Disordered" evidence="1">
    <location>
        <begin position="374"/>
        <end position="400"/>
    </location>
</feature>
<feature type="signal peptide" evidence="2">
    <location>
        <begin position="1"/>
        <end position="19"/>
    </location>
</feature>
<organism evidence="3 4">
    <name type="scientific">Brassica carinata</name>
    <name type="common">Ethiopian mustard</name>
    <name type="synonym">Abyssinian cabbage</name>
    <dbReference type="NCBI Taxonomy" id="52824"/>
    <lineage>
        <taxon>Eukaryota</taxon>
        <taxon>Viridiplantae</taxon>
        <taxon>Streptophyta</taxon>
        <taxon>Embryophyta</taxon>
        <taxon>Tracheophyta</taxon>
        <taxon>Spermatophyta</taxon>
        <taxon>Magnoliopsida</taxon>
        <taxon>eudicotyledons</taxon>
        <taxon>Gunneridae</taxon>
        <taxon>Pentapetalae</taxon>
        <taxon>rosids</taxon>
        <taxon>malvids</taxon>
        <taxon>Brassicales</taxon>
        <taxon>Brassicaceae</taxon>
        <taxon>Brassiceae</taxon>
        <taxon>Brassica</taxon>
    </lineage>
</organism>
<accession>A0A8X7VKD3</accession>
<protein>
    <submittedName>
        <fullName evidence="3">Uncharacterized protein</fullName>
    </submittedName>
</protein>
<dbReference type="EMBL" id="JAAMPC010000005">
    <property type="protein sequence ID" value="KAG2312887.1"/>
    <property type="molecule type" value="Genomic_DNA"/>
</dbReference>
<feature type="compositionally biased region" description="Basic and acidic residues" evidence="1">
    <location>
        <begin position="376"/>
        <end position="387"/>
    </location>
</feature>
<dbReference type="PANTHER" id="PTHR16255">
    <property type="entry name" value="REQUIRED FOR MEIOTIC NUCLEAR DIVISION PROTEIN 1 HOMOLOG"/>
    <property type="match status" value="1"/>
</dbReference>